<evidence type="ECO:0000313" key="3">
    <source>
        <dbReference type="Proteomes" id="UP001359559"/>
    </source>
</evidence>
<comment type="caution">
    <text evidence="2">The sequence shown here is derived from an EMBL/GenBank/DDBJ whole genome shotgun (WGS) entry which is preliminary data.</text>
</comment>
<keyword evidence="1" id="KW-0472">Membrane</keyword>
<gene>
    <name evidence="2" type="ORF">RJT34_18959</name>
</gene>
<dbReference type="AlphaFoldDB" id="A0AAN9IQ44"/>
<keyword evidence="1" id="KW-0812">Transmembrane</keyword>
<keyword evidence="3" id="KW-1185">Reference proteome</keyword>
<sequence>MHVYLMWDKFLLMRSFLGFLAFQASVLMILIFTQNIPLLKHTVSSMAAGNSTVRTNLVINIFREANLACKSSFGLVYKDPPFSAREGLLDYVIGISRMRLVSS</sequence>
<name>A0AAN9IQ44_CLITE</name>
<reference evidence="2 3" key="1">
    <citation type="submission" date="2024-01" db="EMBL/GenBank/DDBJ databases">
        <title>The genomes of 5 underutilized Papilionoideae crops provide insights into root nodulation and disease resistance.</title>
        <authorList>
            <person name="Yuan L."/>
        </authorList>
    </citation>
    <scope>NUCLEOTIDE SEQUENCE [LARGE SCALE GENOMIC DNA]</scope>
    <source>
        <strain evidence="2">LY-2023</strain>
        <tissue evidence="2">Leaf</tissue>
    </source>
</reference>
<evidence type="ECO:0000256" key="1">
    <source>
        <dbReference type="SAM" id="Phobius"/>
    </source>
</evidence>
<organism evidence="2 3">
    <name type="scientific">Clitoria ternatea</name>
    <name type="common">Butterfly pea</name>
    <dbReference type="NCBI Taxonomy" id="43366"/>
    <lineage>
        <taxon>Eukaryota</taxon>
        <taxon>Viridiplantae</taxon>
        <taxon>Streptophyta</taxon>
        <taxon>Embryophyta</taxon>
        <taxon>Tracheophyta</taxon>
        <taxon>Spermatophyta</taxon>
        <taxon>Magnoliopsida</taxon>
        <taxon>eudicotyledons</taxon>
        <taxon>Gunneridae</taxon>
        <taxon>Pentapetalae</taxon>
        <taxon>rosids</taxon>
        <taxon>fabids</taxon>
        <taxon>Fabales</taxon>
        <taxon>Fabaceae</taxon>
        <taxon>Papilionoideae</taxon>
        <taxon>50 kb inversion clade</taxon>
        <taxon>NPAAA clade</taxon>
        <taxon>indigoferoid/millettioid clade</taxon>
        <taxon>Phaseoleae</taxon>
        <taxon>Clitoria</taxon>
    </lineage>
</organism>
<feature type="transmembrane region" description="Helical" evidence="1">
    <location>
        <begin position="12"/>
        <end position="32"/>
    </location>
</feature>
<dbReference type="EMBL" id="JAYKXN010000005">
    <property type="protein sequence ID" value="KAK7284217.1"/>
    <property type="molecule type" value="Genomic_DNA"/>
</dbReference>
<keyword evidence="1" id="KW-1133">Transmembrane helix</keyword>
<accession>A0AAN9IQ44</accession>
<evidence type="ECO:0000313" key="2">
    <source>
        <dbReference type="EMBL" id="KAK7284217.1"/>
    </source>
</evidence>
<dbReference type="Proteomes" id="UP001359559">
    <property type="component" value="Unassembled WGS sequence"/>
</dbReference>
<protein>
    <submittedName>
        <fullName evidence="2">Uncharacterized protein</fullName>
    </submittedName>
</protein>
<proteinExistence type="predicted"/>